<evidence type="ECO:0000313" key="5">
    <source>
        <dbReference type="EMBL" id="PDX87396.1"/>
    </source>
</evidence>
<dbReference type="OrthoDB" id="2041363at2"/>
<dbReference type="RefSeq" id="WP_097791973.1">
    <property type="nucleotide sequence ID" value="NZ_CABJDF010000007.1"/>
</dbReference>
<dbReference type="Proteomes" id="UP000220904">
    <property type="component" value="Unassembled WGS sequence"/>
</dbReference>
<evidence type="ECO:0000256" key="1">
    <source>
        <dbReference type="ARBA" id="ARBA00023015"/>
    </source>
</evidence>
<dbReference type="PANTHER" id="PTHR36511">
    <property type="entry name" value="MERR FAMILY BACTERIAL REGULATORY PROTEIN"/>
    <property type="match status" value="1"/>
</dbReference>
<sequence>MNVYESILQGLNEAVAYTKGTCKEARVHKISVEPVPHFNASDIRSIRMDLGMTQVIFASVMGVSPKTVEAWEQGINTPNGPSCRLLGLYRADPSSARQLVLES</sequence>
<dbReference type="PROSITE" id="PS50943">
    <property type="entry name" value="HTH_CROC1"/>
    <property type="match status" value="1"/>
</dbReference>
<dbReference type="Gene3D" id="1.10.260.40">
    <property type="entry name" value="lambda repressor-like DNA-binding domains"/>
    <property type="match status" value="1"/>
</dbReference>
<dbReference type="EMBL" id="NOUV01000010">
    <property type="protein sequence ID" value="PDX87396.1"/>
    <property type="molecule type" value="Genomic_DNA"/>
</dbReference>
<comment type="caution">
    <text evidence="5">The sequence shown here is derived from an EMBL/GenBank/DDBJ whole genome shotgun (WGS) entry which is preliminary data.</text>
</comment>
<accession>A0A2A7B7P9</accession>
<dbReference type="CDD" id="cd00093">
    <property type="entry name" value="HTH_XRE"/>
    <property type="match status" value="1"/>
</dbReference>
<dbReference type="AlphaFoldDB" id="A0A2A7B7P9"/>
<name>A0A2A7B7P9_9FIRM</name>
<dbReference type="GO" id="GO:0003677">
    <property type="term" value="F:DNA binding"/>
    <property type="evidence" value="ECO:0007669"/>
    <property type="project" value="UniProtKB-KW"/>
</dbReference>
<protein>
    <recommendedName>
        <fullName evidence="4">HTH cro/C1-type domain-containing protein</fullName>
    </recommendedName>
</protein>
<dbReference type="PANTHER" id="PTHR36511:SF3">
    <property type="entry name" value="ANTITOXIN HIGA-2"/>
    <property type="match status" value="1"/>
</dbReference>
<evidence type="ECO:0000313" key="6">
    <source>
        <dbReference type="Proteomes" id="UP000220904"/>
    </source>
</evidence>
<gene>
    <name evidence="5" type="ORF">CHR60_04830</name>
</gene>
<dbReference type="InterPro" id="IPR010982">
    <property type="entry name" value="Lambda_DNA-bd_dom_sf"/>
</dbReference>
<dbReference type="Pfam" id="PF01381">
    <property type="entry name" value="HTH_3"/>
    <property type="match status" value="1"/>
</dbReference>
<organism evidence="5 6">
    <name type="scientific">Faecalibacterium prausnitzii</name>
    <dbReference type="NCBI Taxonomy" id="853"/>
    <lineage>
        <taxon>Bacteria</taxon>
        <taxon>Bacillati</taxon>
        <taxon>Bacillota</taxon>
        <taxon>Clostridia</taxon>
        <taxon>Eubacteriales</taxon>
        <taxon>Oscillospiraceae</taxon>
        <taxon>Faecalibacterium</taxon>
    </lineage>
</organism>
<proteinExistence type="predicted"/>
<evidence type="ECO:0000256" key="2">
    <source>
        <dbReference type="ARBA" id="ARBA00023125"/>
    </source>
</evidence>
<feature type="domain" description="HTH cro/C1-type" evidence="4">
    <location>
        <begin position="43"/>
        <end position="96"/>
    </location>
</feature>
<keyword evidence="3" id="KW-0804">Transcription</keyword>
<dbReference type="SUPFAM" id="SSF47413">
    <property type="entry name" value="lambda repressor-like DNA-binding domains"/>
    <property type="match status" value="1"/>
</dbReference>
<keyword evidence="1" id="KW-0805">Transcription regulation</keyword>
<evidence type="ECO:0000259" key="4">
    <source>
        <dbReference type="PROSITE" id="PS50943"/>
    </source>
</evidence>
<dbReference type="InterPro" id="IPR052359">
    <property type="entry name" value="HTH-type_reg/antitoxin"/>
</dbReference>
<keyword evidence="2" id="KW-0238">DNA-binding</keyword>
<dbReference type="InterPro" id="IPR001387">
    <property type="entry name" value="Cro/C1-type_HTH"/>
</dbReference>
<reference evidence="5 6" key="1">
    <citation type="journal article" date="2017" name="Front. Microbiol.">
        <title>New Insights into the Diversity of the Genus Faecalibacterium.</title>
        <authorList>
            <person name="Benevides L."/>
            <person name="Burman S."/>
            <person name="Martin R."/>
            <person name="Robert V."/>
            <person name="Thomas M."/>
            <person name="Miquel S."/>
            <person name="Chain F."/>
            <person name="Sokol H."/>
            <person name="Bermudez-Humaran L.G."/>
            <person name="Morrison M."/>
            <person name="Langella P."/>
            <person name="Azevedo V.A."/>
            <person name="Chatel J.M."/>
            <person name="Soares S."/>
        </authorList>
    </citation>
    <scope>NUCLEOTIDE SEQUENCE [LARGE SCALE GENOMIC DNA]</scope>
    <source>
        <strain evidence="5 6">AHMP21</strain>
    </source>
</reference>
<evidence type="ECO:0000256" key="3">
    <source>
        <dbReference type="ARBA" id="ARBA00023163"/>
    </source>
</evidence>